<dbReference type="EMBL" id="PPHD01000663">
    <property type="protein sequence ID" value="POI35223.1"/>
    <property type="molecule type" value="Genomic_DNA"/>
</dbReference>
<protein>
    <submittedName>
        <fullName evidence="1">Uncharacterized protein</fullName>
    </submittedName>
</protein>
<accession>A0A2P4TFR7</accession>
<gene>
    <name evidence="1" type="ORF">CIB84_001025</name>
</gene>
<name>A0A2P4TFR7_BAMTH</name>
<keyword evidence="2" id="KW-1185">Reference proteome</keyword>
<dbReference type="Proteomes" id="UP000237246">
    <property type="component" value="Unassembled WGS sequence"/>
</dbReference>
<reference evidence="1 2" key="1">
    <citation type="submission" date="2018-01" db="EMBL/GenBank/DDBJ databases">
        <title>Comparison of the Chinese Bamboo Partridge and Red Junglefowl genome sequences highlights the importance of demography in genome evolution.</title>
        <authorList>
            <person name="Tiley G.P."/>
            <person name="Kimball R.T."/>
            <person name="Braun E.L."/>
            <person name="Burleigh J.G."/>
        </authorList>
    </citation>
    <scope>NUCLEOTIDE SEQUENCE [LARGE SCALE GENOMIC DNA]</scope>
    <source>
        <strain evidence="1">RTK389</strain>
        <tissue evidence="1">Blood</tissue>
    </source>
</reference>
<sequence length="38" mass="4368">MFSALVRDTVFLKVCPRQGAVLSFSIQIERAPLRKNYL</sequence>
<evidence type="ECO:0000313" key="1">
    <source>
        <dbReference type="EMBL" id="POI35223.1"/>
    </source>
</evidence>
<proteinExistence type="predicted"/>
<comment type="caution">
    <text evidence="1">The sequence shown here is derived from an EMBL/GenBank/DDBJ whole genome shotgun (WGS) entry which is preliminary data.</text>
</comment>
<dbReference type="AlphaFoldDB" id="A0A2P4TFR7"/>
<organism evidence="1 2">
    <name type="scientific">Bambusicola thoracicus</name>
    <name type="common">Chinese bamboo-partridge</name>
    <name type="synonym">Perdix thoracica</name>
    <dbReference type="NCBI Taxonomy" id="9083"/>
    <lineage>
        <taxon>Eukaryota</taxon>
        <taxon>Metazoa</taxon>
        <taxon>Chordata</taxon>
        <taxon>Craniata</taxon>
        <taxon>Vertebrata</taxon>
        <taxon>Euteleostomi</taxon>
        <taxon>Archelosauria</taxon>
        <taxon>Archosauria</taxon>
        <taxon>Dinosauria</taxon>
        <taxon>Saurischia</taxon>
        <taxon>Theropoda</taxon>
        <taxon>Coelurosauria</taxon>
        <taxon>Aves</taxon>
        <taxon>Neognathae</taxon>
        <taxon>Galloanserae</taxon>
        <taxon>Galliformes</taxon>
        <taxon>Phasianidae</taxon>
        <taxon>Perdicinae</taxon>
        <taxon>Bambusicola</taxon>
    </lineage>
</organism>
<evidence type="ECO:0000313" key="2">
    <source>
        <dbReference type="Proteomes" id="UP000237246"/>
    </source>
</evidence>